<dbReference type="Proteomes" id="UP001203852">
    <property type="component" value="Unassembled WGS sequence"/>
</dbReference>
<evidence type="ECO:0000313" key="5">
    <source>
        <dbReference type="Proteomes" id="UP001203852"/>
    </source>
</evidence>
<dbReference type="PRINTS" id="PR00080">
    <property type="entry name" value="SDRFAMILY"/>
</dbReference>
<dbReference type="InterPro" id="IPR036291">
    <property type="entry name" value="NAD(P)-bd_dom_sf"/>
</dbReference>
<dbReference type="GO" id="GO:0016491">
    <property type="term" value="F:oxidoreductase activity"/>
    <property type="evidence" value="ECO:0007669"/>
    <property type="project" value="TreeGrafter"/>
</dbReference>
<protein>
    <recommendedName>
        <fullName evidence="6">NAD(P)-binding protein</fullName>
    </recommendedName>
</protein>
<comment type="caution">
    <text evidence="4">The sequence shown here is derived from an EMBL/GenBank/DDBJ whole genome shotgun (WGS) entry which is preliminary data.</text>
</comment>
<evidence type="ECO:0008006" key="6">
    <source>
        <dbReference type="Google" id="ProtNLM"/>
    </source>
</evidence>
<evidence type="ECO:0000256" key="3">
    <source>
        <dbReference type="RuleBase" id="RU000363"/>
    </source>
</evidence>
<dbReference type="InterPro" id="IPR020904">
    <property type="entry name" value="Sc_DH/Rdtase_CS"/>
</dbReference>
<organism evidence="4 5">
    <name type="scientific">Exophiala viscosa</name>
    <dbReference type="NCBI Taxonomy" id="2486360"/>
    <lineage>
        <taxon>Eukaryota</taxon>
        <taxon>Fungi</taxon>
        <taxon>Dikarya</taxon>
        <taxon>Ascomycota</taxon>
        <taxon>Pezizomycotina</taxon>
        <taxon>Eurotiomycetes</taxon>
        <taxon>Chaetothyriomycetidae</taxon>
        <taxon>Chaetothyriales</taxon>
        <taxon>Herpotrichiellaceae</taxon>
        <taxon>Exophiala</taxon>
    </lineage>
</organism>
<dbReference type="InterPro" id="IPR051468">
    <property type="entry name" value="Fungal_SecMetab_SDRs"/>
</dbReference>
<dbReference type="PROSITE" id="PS00061">
    <property type="entry name" value="ADH_SHORT"/>
    <property type="match status" value="1"/>
</dbReference>
<evidence type="ECO:0000256" key="1">
    <source>
        <dbReference type="ARBA" id="ARBA00006484"/>
    </source>
</evidence>
<dbReference type="PRINTS" id="PR00081">
    <property type="entry name" value="GDHRDH"/>
</dbReference>
<dbReference type="AlphaFoldDB" id="A0AAN6E6U9"/>
<dbReference type="GO" id="GO:0019748">
    <property type="term" value="P:secondary metabolic process"/>
    <property type="evidence" value="ECO:0007669"/>
    <property type="project" value="TreeGrafter"/>
</dbReference>
<dbReference type="Gene3D" id="3.40.50.720">
    <property type="entry name" value="NAD(P)-binding Rossmann-like Domain"/>
    <property type="match status" value="1"/>
</dbReference>
<dbReference type="Pfam" id="PF00106">
    <property type="entry name" value="adh_short"/>
    <property type="match status" value="1"/>
</dbReference>
<comment type="similarity">
    <text evidence="1 3">Belongs to the short-chain dehydrogenases/reductases (SDR) family.</text>
</comment>
<dbReference type="EMBL" id="MU404350">
    <property type="protein sequence ID" value="KAI1618154.1"/>
    <property type="molecule type" value="Genomic_DNA"/>
</dbReference>
<gene>
    <name evidence="4" type="ORF">EDD36DRAFT_459810</name>
</gene>
<sequence>MSSKIPRVILVTGANRGIGRAIIQALASHPQTTKSIFLMGCRDLKKGEESIRELRSQGITSVVQPLTIDVASDASIQDAAGTVQQRHGHLDVLINNAGYAAIPSASDLSDWRSVYAAVYDTNVTSVALTVAHFLPLLRQSPYGGRVVNISSARASATMLANGLLPPTVAIPYSVSKAALNLLTIEMSRDSANKDVEFQLVSPGHCKTALNNYRGARDPLEGANVVVGLVTAEKGQYKNAGFWETKGASMDLVEIPW</sequence>
<dbReference type="PANTHER" id="PTHR43544">
    <property type="entry name" value="SHORT-CHAIN DEHYDROGENASE/REDUCTASE"/>
    <property type="match status" value="1"/>
</dbReference>
<proteinExistence type="inferred from homology"/>
<dbReference type="GO" id="GO:0005737">
    <property type="term" value="C:cytoplasm"/>
    <property type="evidence" value="ECO:0007669"/>
    <property type="project" value="TreeGrafter"/>
</dbReference>
<name>A0AAN6E6U9_9EURO</name>
<dbReference type="InterPro" id="IPR002347">
    <property type="entry name" value="SDR_fam"/>
</dbReference>
<dbReference type="SUPFAM" id="SSF51735">
    <property type="entry name" value="NAD(P)-binding Rossmann-fold domains"/>
    <property type="match status" value="1"/>
</dbReference>
<accession>A0AAN6E6U9</accession>
<keyword evidence="2" id="KW-0521">NADP</keyword>
<evidence type="ECO:0000313" key="4">
    <source>
        <dbReference type="EMBL" id="KAI1618154.1"/>
    </source>
</evidence>
<keyword evidence="5" id="KW-1185">Reference proteome</keyword>
<dbReference type="PANTHER" id="PTHR43544:SF32">
    <property type="entry name" value="CHAIN DEHYDROGENASE, PUTATIVE (AFU_ORTHOLOGUE AFUA_5G01530)-RELATED"/>
    <property type="match status" value="1"/>
</dbReference>
<evidence type="ECO:0000256" key="2">
    <source>
        <dbReference type="ARBA" id="ARBA00022857"/>
    </source>
</evidence>
<reference evidence="4" key="1">
    <citation type="journal article" date="2022" name="bioRxiv">
        <title>Deciphering the potential niche of two novel black yeast fungi from a biological soil crust based on their genomes, phenotypes, and melanin regulation.</title>
        <authorList>
            <consortium name="DOE Joint Genome Institute"/>
            <person name="Carr E.C."/>
            <person name="Barton Q."/>
            <person name="Grambo S."/>
            <person name="Sullivan M."/>
            <person name="Renfro C.M."/>
            <person name="Kuo A."/>
            <person name="Pangilinan J."/>
            <person name="Lipzen A."/>
            <person name="Keymanesh K."/>
            <person name="Savage E."/>
            <person name="Barry K."/>
            <person name="Grigoriev I.V."/>
            <person name="Riekhof W.R."/>
            <person name="Harris S.S."/>
        </authorList>
    </citation>
    <scope>NUCLEOTIDE SEQUENCE</scope>
    <source>
        <strain evidence="4">JF 03-4F</strain>
    </source>
</reference>